<dbReference type="Pfam" id="PF14901">
    <property type="entry name" value="Jiv90"/>
    <property type="match status" value="1"/>
</dbReference>
<dbReference type="SUPFAM" id="SSF46565">
    <property type="entry name" value="Chaperone J-domain"/>
    <property type="match status" value="1"/>
</dbReference>
<feature type="compositionally biased region" description="Polar residues" evidence="1">
    <location>
        <begin position="1003"/>
        <end position="1012"/>
    </location>
</feature>
<dbReference type="Gene3D" id="1.10.287.110">
    <property type="entry name" value="DnaJ domain"/>
    <property type="match status" value="1"/>
</dbReference>
<sequence length="1205" mass="134159">MDMIPTLSTWKTDAVYEDLFDVSNPCITDALDCIPKDNGRIPGNAEDTPNAGSTLHLPKGPESVDLSLEDMIQKVEYAFKQNEWDMPSSEQVLPGQLVVEGGTHIGGNDTHSGNRQMELYFQSLLSNVREEDLTNHEGSPSTNGSFHQINPFVHGEGNLQAEELGDCSLLTPEEKVLLDMLISKIKQRKLDRNTRKKSNSFKDATREEVEQRVNSAESRGSSTTEHVLANNKHFPIPEVVRKRCQDDQIGGGLFDSTATTVTKRDHSGTSKNALLTGPTPSKSAKLQQEQSLKKQKKNELVSVVNRTDVHEGRECQRTQKQADDLEDMEIEDFDEKPGADGGLFLGPYSGSSLINLQGNDQGVCKPPKTGKIPSNLLKKKKNKRKSSAGTDGDHSQQHKGTKEMCLKQRMSVLWMYIHSVSLNRSPWIQQHGTLGHVEVNQVTNDVNFKGSLQNQKPHESTLQAKAHNKVESIGSSYAAALRERCSPPAEVVHKSPKETSVERKEQTYFETDWEVVLPQRKAHSKPANKHSDFTEQGSKEYTGGNRDKLENGKKLRTPGSLDSRSRVTKVELKTVMKETHAAGESVLPPTKKKEQSRKDRIKATSLKDSKNNAYGGDDLTGLSSSVLKGKQSQETGNGWQRVQRAEVPSQAATNPGKGSKREERKSKGMKQRERKMSEESCKGEENGSVSHGKTTFQKRSRSYSGNQRDSQSSDKADAFDYGKATGKEKDVGSGAGKLPSGVKQKHNNGRHGNVDKEDKCRDQKTENLTQAGKPRRDSAPKVKKEIPHGSHTAFKQKDQQAKARKGKKSSINWNDHLQAMVKLSKEGAIFVVCLLQIVAMCLAAHAYATFDYFQYLIMALASDAIDCCQTLVPFMINLFVKHLWPYVLKPIWFVVILLVLIVVLCAKAIYQCLHWLAWCTFRVFSQEGKYEASSSSRNEQFQQDFGSFGQGRDFPNKCNTDQEGTFPGSTFSDMGSHGNSTDNNQGWNSETTDNGYKTGDPGTGNSRTGTSSDADEAIRSILNAADSPFEVLGVSVIDTQEVIKKEYRRLAILVHPDKNKHPDAQRAFQILQAAHDKIGDEESRLKYQRENEDLAFTQNMADECERLLRSTIHCECGLFHQMVKTDRSPLFARFCSVHGTHHQAYENDVWTETSCLGLKVHCYLLQSGVVYDATTWASCQKLLGKLEPNGCRVRVKIGPTSHSQK</sequence>
<evidence type="ECO:0000256" key="2">
    <source>
        <dbReference type="SAM" id="Phobius"/>
    </source>
</evidence>
<feature type="compositionally biased region" description="Low complexity" evidence="1">
    <location>
        <begin position="281"/>
        <end position="290"/>
    </location>
</feature>
<feature type="compositionally biased region" description="Basic and acidic residues" evidence="1">
    <location>
        <begin position="591"/>
        <end position="610"/>
    </location>
</feature>
<feature type="compositionally biased region" description="Basic and acidic residues" evidence="1">
    <location>
        <begin position="308"/>
        <end position="323"/>
    </location>
</feature>
<feature type="transmembrane region" description="Helical" evidence="2">
    <location>
        <begin position="891"/>
        <end position="910"/>
    </location>
</feature>
<keyword evidence="2" id="KW-1133">Transmembrane helix</keyword>
<feature type="region of interest" description="Disordered" evidence="1">
    <location>
        <begin position="308"/>
        <end position="327"/>
    </location>
</feature>
<dbReference type="Proteomes" id="UP000230750">
    <property type="component" value="Unassembled WGS sequence"/>
</dbReference>
<dbReference type="OrthoDB" id="1507364at2759"/>
<feature type="compositionally biased region" description="Basic and acidic residues" evidence="1">
    <location>
        <begin position="752"/>
        <end position="765"/>
    </location>
</feature>
<dbReference type="PRINTS" id="PR00625">
    <property type="entry name" value="JDOMAIN"/>
</dbReference>
<organism evidence="4 5">
    <name type="scientific">Stichopus japonicus</name>
    <name type="common">Sea cucumber</name>
    <dbReference type="NCBI Taxonomy" id="307972"/>
    <lineage>
        <taxon>Eukaryota</taxon>
        <taxon>Metazoa</taxon>
        <taxon>Echinodermata</taxon>
        <taxon>Eleutherozoa</taxon>
        <taxon>Echinozoa</taxon>
        <taxon>Holothuroidea</taxon>
        <taxon>Aspidochirotacea</taxon>
        <taxon>Aspidochirotida</taxon>
        <taxon>Stichopodidae</taxon>
        <taxon>Apostichopus</taxon>
    </lineage>
</organism>
<dbReference type="AlphaFoldDB" id="A0A2G8L6B4"/>
<dbReference type="PANTHER" id="PTHR44665">
    <property type="entry name" value="DNAJ HOMOLOG SUBFAMILY C MEMBER 14"/>
    <property type="match status" value="1"/>
</dbReference>
<feature type="region of interest" description="Disordered" evidence="1">
    <location>
        <begin position="519"/>
        <end position="807"/>
    </location>
</feature>
<feature type="transmembrane region" description="Helical" evidence="2">
    <location>
        <begin position="827"/>
        <end position="847"/>
    </location>
</feature>
<feature type="region of interest" description="Disordered" evidence="1">
    <location>
        <begin position="251"/>
        <end position="298"/>
    </location>
</feature>
<feature type="compositionally biased region" description="Basic and acidic residues" evidence="1">
    <location>
        <begin position="711"/>
        <end position="731"/>
    </location>
</feature>
<name>A0A2G8L6B4_STIJA</name>
<evidence type="ECO:0000313" key="5">
    <source>
        <dbReference type="Proteomes" id="UP000230750"/>
    </source>
</evidence>
<reference evidence="4 5" key="1">
    <citation type="journal article" date="2017" name="PLoS Biol.">
        <title>The sea cucumber genome provides insights into morphological evolution and visceral regeneration.</title>
        <authorList>
            <person name="Zhang X."/>
            <person name="Sun L."/>
            <person name="Yuan J."/>
            <person name="Sun Y."/>
            <person name="Gao Y."/>
            <person name="Zhang L."/>
            <person name="Li S."/>
            <person name="Dai H."/>
            <person name="Hamel J.F."/>
            <person name="Liu C."/>
            <person name="Yu Y."/>
            <person name="Liu S."/>
            <person name="Lin W."/>
            <person name="Guo K."/>
            <person name="Jin S."/>
            <person name="Xu P."/>
            <person name="Storey K.B."/>
            <person name="Huan P."/>
            <person name="Zhang T."/>
            <person name="Zhou Y."/>
            <person name="Zhang J."/>
            <person name="Lin C."/>
            <person name="Li X."/>
            <person name="Xing L."/>
            <person name="Huo D."/>
            <person name="Sun M."/>
            <person name="Wang L."/>
            <person name="Mercier A."/>
            <person name="Li F."/>
            <person name="Yang H."/>
            <person name="Xiang J."/>
        </authorList>
    </citation>
    <scope>NUCLEOTIDE SEQUENCE [LARGE SCALE GENOMIC DNA]</scope>
    <source>
        <strain evidence="4">Shaxun</strain>
        <tissue evidence="4">Muscle</tissue>
    </source>
</reference>
<feature type="compositionally biased region" description="Basic and acidic residues" evidence="1">
    <location>
        <begin position="774"/>
        <end position="788"/>
    </location>
</feature>
<evidence type="ECO:0000259" key="3">
    <source>
        <dbReference type="PROSITE" id="PS50076"/>
    </source>
</evidence>
<dbReference type="STRING" id="307972.A0A2G8L6B4"/>
<feature type="compositionally biased region" description="Polar residues" evidence="1">
    <location>
        <begin position="212"/>
        <end position="225"/>
    </location>
</feature>
<dbReference type="InterPro" id="IPR001623">
    <property type="entry name" value="DnaJ_domain"/>
</dbReference>
<dbReference type="InterPro" id="IPR052317">
    <property type="entry name" value="Viral_replicn-host_int_reg"/>
</dbReference>
<feature type="compositionally biased region" description="Polar residues" evidence="1">
    <location>
        <begin position="621"/>
        <end position="640"/>
    </location>
</feature>
<dbReference type="EMBL" id="MRZV01000200">
    <property type="protein sequence ID" value="PIK55794.1"/>
    <property type="molecule type" value="Genomic_DNA"/>
</dbReference>
<feature type="region of interest" description="Disordered" evidence="1">
    <location>
        <begin position="360"/>
        <end position="402"/>
    </location>
</feature>
<dbReference type="Pfam" id="PF00226">
    <property type="entry name" value="DnaJ"/>
    <property type="match status" value="1"/>
</dbReference>
<dbReference type="SMART" id="SM00271">
    <property type="entry name" value="DnaJ"/>
    <property type="match status" value="1"/>
</dbReference>
<dbReference type="InterPro" id="IPR032843">
    <property type="entry name" value="Jiv"/>
</dbReference>
<protein>
    <submittedName>
        <fullName evidence="4">Putative dnaJ-like subfamily C member 14</fullName>
    </submittedName>
</protein>
<feature type="compositionally biased region" description="Basic residues" evidence="1">
    <location>
        <begin position="377"/>
        <end position="386"/>
    </location>
</feature>
<keyword evidence="5" id="KW-1185">Reference proteome</keyword>
<gene>
    <name evidence="4" type="ORF">BSL78_07282</name>
</gene>
<evidence type="ECO:0000256" key="1">
    <source>
        <dbReference type="SAM" id="MobiDB-lite"/>
    </source>
</evidence>
<comment type="caution">
    <text evidence="4">The sequence shown here is derived from an EMBL/GenBank/DDBJ whole genome shotgun (WGS) entry which is preliminary data.</text>
</comment>
<proteinExistence type="predicted"/>
<feature type="compositionally biased region" description="Basic and acidic residues" evidence="1">
    <location>
        <begin position="391"/>
        <end position="402"/>
    </location>
</feature>
<feature type="compositionally biased region" description="Basic and acidic residues" evidence="1">
    <location>
        <begin position="659"/>
        <end position="685"/>
    </location>
</feature>
<dbReference type="InterPro" id="IPR036869">
    <property type="entry name" value="J_dom_sf"/>
</dbReference>
<feature type="compositionally biased region" description="Polar residues" evidence="1">
    <location>
        <begin position="968"/>
        <end position="995"/>
    </location>
</feature>
<dbReference type="PROSITE" id="PS50076">
    <property type="entry name" value="DNAJ_2"/>
    <property type="match status" value="1"/>
</dbReference>
<keyword evidence="2" id="KW-0812">Transmembrane</keyword>
<keyword evidence="2" id="KW-0472">Membrane</keyword>
<dbReference type="PANTHER" id="PTHR44665:SF1">
    <property type="entry name" value="DNAJ HOMOLOG SUBFAMILY C MEMBER 14"/>
    <property type="match status" value="1"/>
</dbReference>
<evidence type="ECO:0000313" key="4">
    <source>
        <dbReference type="EMBL" id="PIK55794.1"/>
    </source>
</evidence>
<dbReference type="CDD" id="cd06257">
    <property type="entry name" value="DnaJ"/>
    <property type="match status" value="1"/>
</dbReference>
<accession>A0A2G8L6B4</accession>
<feature type="domain" description="J" evidence="3">
    <location>
        <begin position="1027"/>
        <end position="1091"/>
    </location>
</feature>
<feature type="region of interest" description="Disordered" evidence="1">
    <location>
        <begin position="189"/>
        <end position="225"/>
    </location>
</feature>
<feature type="region of interest" description="Disordered" evidence="1">
    <location>
        <begin position="968"/>
        <end position="1012"/>
    </location>
</feature>
<feature type="compositionally biased region" description="Basic and acidic residues" evidence="1">
    <location>
        <begin position="563"/>
        <end position="581"/>
    </location>
</feature>